<evidence type="ECO:0000313" key="2">
    <source>
        <dbReference type="Proteomes" id="UP000798662"/>
    </source>
</evidence>
<dbReference type="EMBL" id="CM020619">
    <property type="protein sequence ID" value="KAK1863518.1"/>
    <property type="molecule type" value="Genomic_DNA"/>
</dbReference>
<comment type="caution">
    <text evidence="1">The sequence shown here is derived from an EMBL/GenBank/DDBJ whole genome shotgun (WGS) entry which is preliminary data.</text>
</comment>
<reference evidence="1" key="1">
    <citation type="submission" date="2019-11" db="EMBL/GenBank/DDBJ databases">
        <title>Nori genome reveals adaptations in red seaweeds to the harsh intertidal environment.</title>
        <authorList>
            <person name="Wang D."/>
            <person name="Mao Y."/>
        </authorList>
    </citation>
    <scope>NUCLEOTIDE SEQUENCE</scope>
    <source>
        <tissue evidence="1">Gametophyte</tissue>
    </source>
</reference>
<name>A0ACC3C0Y0_PYRYE</name>
<sequence length="281" mass="31144">MWFRGSTPARRATDGRLLMYLSLTMPGRVHTALVAASRTTLRQNGVYTYANATAWEEGRRGSARRGDLRRTFHTMPLGGRMWMSKVGERYWRTFVEVFFVKAMAGAGGVLVRVWPGDWTIWFTAGGEGKAEVVWCGKERPPYMEVARRLRERLVHEQLKGSALPVGTMSAPPADASSTIYALDFDGVVVDSVNESSASAFKAARAFWGDAVILPGVAGPPEWLTAAMPRDPIRGYLMDRWGVAEAELIEAFGNVRDAWMAEDMDAWIGANRLYVFVGGWVG</sequence>
<proteinExistence type="predicted"/>
<evidence type="ECO:0000313" key="1">
    <source>
        <dbReference type="EMBL" id="KAK1863518.1"/>
    </source>
</evidence>
<accession>A0ACC3C0Y0</accession>
<gene>
    <name evidence="1" type="ORF">I4F81_006073</name>
</gene>
<protein>
    <submittedName>
        <fullName evidence="1">Uncharacterized protein</fullName>
    </submittedName>
</protein>
<keyword evidence="2" id="KW-1185">Reference proteome</keyword>
<dbReference type="Proteomes" id="UP000798662">
    <property type="component" value="Chromosome 2"/>
</dbReference>
<organism evidence="1 2">
    <name type="scientific">Pyropia yezoensis</name>
    <name type="common">Susabi-nori</name>
    <name type="synonym">Porphyra yezoensis</name>
    <dbReference type="NCBI Taxonomy" id="2788"/>
    <lineage>
        <taxon>Eukaryota</taxon>
        <taxon>Rhodophyta</taxon>
        <taxon>Bangiophyceae</taxon>
        <taxon>Bangiales</taxon>
        <taxon>Bangiaceae</taxon>
        <taxon>Pyropia</taxon>
    </lineage>
</organism>